<dbReference type="PROSITE" id="PS00108">
    <property type="entry name" value="PROTEIN_KINASE_ST"/>
    <property type="match status" value="1"/>
</dbReference>
<dbReference type="GO" id="GO:0004672">
    <property type="term" value="F:protein kinase activity"/>
    <property type="evidence" value="ECO:0007669"/>
    <property type="project" value="InterPro"/>
</dbReference>
<organism evidence="2 3">
    <name type="scientific">Stentor coeruleus</name>
    <dbReference type="NCBI Taxonomy" id="5963"/>
    <lineage>
        <taxon>Eukaryota</taxon>
        <taxon>Sar</taxon>
        <taxon>Alveolata</taxon>
        <taxon>Ciliophora</taxon>
        <taxon>Postciliodesmatophora</taxon>
        <taxon>Heterotrichea</taxon>
        <taxon>Heterotrichida</taxon>
        <taxon>Stentoridae</taxon>
        <taxon>Stentor</taxon>
    </lineage>
</organism>
<gene>
    <name evidence="2" type="ORF">SteCoe_7951</name>
</gene>
<dbReference type="SUPFAM" id="SSF56112">
    <property type="entry name" value="Protein kinase-like (PK-like)"/>
    <property type="match status" value="1"/>
</dbReference>
<dbReference type="SMART" id="SM00220">
    <property type="entry name" value="S_TKc"/>
    <property type="match status" value="1"/>
</dbReference>
<comment type="caution">
    <text evidence="2">The sequence shown here is derived from an EMBL/GenBank/DDBJ whole genome shotgun (WGS) entry which is preliminary data.</text>
</comment>
<name>A0A1R2CLF4_9CILI</name>
<dbReference type="InterPro" id="IPR000719">
    <property type="entry name" value="Prot_kinase_dom"/>
</dbReference>
<dbReference type="Gene3D" id="1.10.510.10">
    <property type="entry name" value="Transferase(Phosphotransferase) domain 1"/>
    <property type="match status" value="1"/>
</dbReference>
<dbReference type="PANTHER" id="PTHR44167:SF24">
    <property type="entry name" value="SERINE_THREONINE-PROTEIN KINASE CHK2"/>
    <property type="match status" value="1"/>
</dbReference>
<evidence type="ECO:0000313" key="2">
    <source>
        <dbReference type="EMBL" id="OMJ89780.1"/>
    </source>
</evidence>
<dbReference type="PROSITE" id="PS50011">
    <property type="entry name" value="PROTEIN_KINASE_DOM"/>
    <property type="match status" value="1"/>
</dbReference>
<dbReference type="OrthoDB" id="338859at2759"/>
<dbReference type="PANTHER" id="PTHR44167">
    <property type="entry name" value="OVARIAN-SPECIFIC SERINE/THREONINE-PROTEIN KINASE LOK-RELATED"/>
    <property type="match status" value="1"/>
</dbReference>
<accession>A0A1R2CLF4</accession>
<evidence type="ECO:0000313" key="3">
    <source>
        <dbReference type="Proteomes" id="UP000187209"/>
    </source>
</evidence>
<dbReference type="CDD" id="cd00180">
    <property type="entry name" value="PKc"/>
    <property type="match status" value="1"/>
</dbReference>
<proteinExistence type="predicted"/>
<dbReference type="AlphaFoldDB" id="A0A1R2CLF4"/>
<dbReference type="InterPro" id="IPR008271">
    <property type="entry name" value="Ser/Thr_kinase_AS"/>
</dbReference>
<dbReference type="Proteomes" id="UP000187209">
    <property type="component" value="Unassembled WGS sequence"/>
</dbReference>
<protein>
    <recommendedName>
        <fullName evidence="1">Protein kinase domain-containing protein</fullName>
    </recommendedName>
</protein>
<reference evidence="2 3" key="1">
    <citation type="submission" date="2016-11" db="EMBL/GenBank/DDBJ databases">
        <title>The macronuclear genome of Stentor coeruleus: a giant cell with tiny introns.</title>
        <authorList>
            <person name="Slabodnick M."/>
            <person name="Ruby J.G."/>
            <person name="Reiff S.B."/>
            <person name="Swart E.C."/>
            <person name="Gosai S."/>
            <person name="Prabakaran S."/>
            <person name="Witkowska E."/>
            <person name="Larue G.E."/>
            <person name="Fisher S."/>
            <person name="Freeman R.M."/>
            <person name="Gunawardena J."/>
            <person name="Chu W."/>
            <person name="Stover N.A."/>
            <person name="Gregory B.D."/>
            <person name="Nowacki M."/>
            <person name="Derisi J."/>
            <person name="Roy S.W."/>
            <person name="Marshall W.F."/>
            <person name="Sood P."/>
        </authorList>
    </citation>
    <scope>NUCLEOTIDE SEQUENCE [LARGE SCALE GENOMIC DNA]</scope>
    <source>
        <strain evidence="2">WM001</strain>
    </source>
</reference>
<dbReference type="EMBL" id="MPUH01000117">
    <property type="protein sequence ID" value="OMJ89780.1"/>
    <property type="molecule type" value="Genomic_DNA"/>
</dbReference>
<evidence type="ECO:0000259" key="1">
    <source>
        <dbReference type="PROSITE" id="PS50011"/>
    </source>
</evidence>
<sequence length="568" mass="65140">MDLQELLSKQFYGEVKTRQGLHSEILNNYSTLKIDQILSIQQTSQDPIIQKFLSALIITKLEEESPKGFQYNTLLSNGNELLKYAPEHVQAITDSCDSILISEVNEAKNEMEVMNWCYHGKLIRENSGKELNGMTLGYIDFVTFLWNRAVEICNSPNGELILTVLYSLYYGQNTLKFSNLDALILAIGGSALNYIDEKNNIDGLGNENTQRDIQEAHKILSYLEMLKIDDDTFIEEVKVMRTKCVNIEAPINIQEPVSVNDPNLVQIRADSDYSSLPDDQITQINASDVRKIDPPLYAIKSTYFQVCIYKAIYNNSEVAVKMYQSVHHQSDWTKIYKEIRIYQKLSSLSNNENCFLKYYGTYADPNSINMVMEYYPDNLMKYLTHINSVNYKFTEELIGPILYKLLASFKIMKDQGIFHSDIKPQNFLVDSFWNIKIIDFSISMVKNEDITSTATGNFPIQGTEGYTSPEIEKARLAKGQSAFLNPEKSDVFSLGLVFLQIFTTDSIKGYNTDDKKQELLEKINSLPFEWARRLLNKMLDFDIKTRGDFTMLLNLIPIGITRTMNRIS</sequence>
<dbReference type="InterPro" id="IPR011009">
    <property type="entry name" value="Kinase-like_dom_sf"/>
</dbReference>
<dbReference type="Pfam" id="PF00069">
    <property type="entry name" value="Pkinase"/>
    <property type="match status" value="1"/>
</dbReference>
<feature type="domain" description="Protein kinase" evidence="1">
    <location>
        <begin position="292"/>
        <end position="558"/>
    </location>
</feature>
<dbReference type="GO" id="GO:0005524">
    <property type="term" value="F:ATP binding"/>
    <property type="evidence" value="ECO:0007669"/>
    <property type="project" value="InterPro"/>
</dbReference>
<keyword evidence="3" id="KW-1185">Reference proteome</keyword>